<keyword evidence="1" id="KW-0812">Transmembrane</keyword>
<keyword evidence="3" id="KW-1185">Reference proteome</keyword>
<dbReference type="AlphaFoldDB" id="A0A8S1U5Q6"/>
<accession>A0A8S1U5Q6</accession>
<comment type="caution">
    <text evidence="2">The sequence shown here is derived from an EMBL/GenBank/DDBJ whole genome shotgun (WGS) entry which is preliminary data.</text>
</comment>
<reference evidence="2" key="1">
    <citation type="submission" date="2021-01" db="EMBL/GenBank/DDBJ databases">
        <authorList>
            <consortium name="Genoscope - CEA"/>
            <person name="William W."/>
        </authorList>
    </citation>
    <scope>NUCLEOTIDE SEQUENCE</scope>
</reference>
<evidence type="ECO:0000313" key="2">
    <source>
        <dbReference type="EMBL" id="CAD8160405.1"/>
    </source>
</evidence>
<dbReference type="EMBL" id="CAJJDP010000038">
    <property type="protein sequence ID" value="CAD8160405.1"/>
    <property type="molecule type" value="Genomic_DNA"/>
</dbReference>
<keyword evidence="1" id="KW-1133">Transmembrane helix</keyword>
<proteinExistence type="predicted"/>
<organism evidence="2 3">
    <name type="scientific">Paramecium octaurelia</name>
    <dbReference type="NCBI Taxonomy" id="43137"/>
    <lineage>
        <taxon>Eukaryota</taxon>
        <taxon>Sar</taxon>
        <taxon>Alveolata</taxon>
        <taxon>Ciliophora</taxon>
        <taxon>Intramacronucleata</taxon>
        <taxon>Oligohymenophorea</taxon>
        <taxon>Peniculida</taxon>
        <taxon>Parameciidae</taxon>
        <taxon>Paramecium</taxon>
    </lineage>
</organism>
<protein>
    <recommendedName>
        <fullName evidence="4">Transmembrane protein</fullName>
    </recommendedName>
</protein>
<evidence type="ECO:0000256" key="1">
    <source>
        <dbReference type="SAM" id="Phobius"/>
    </source>
</evidence>
<evidence type="ECO:0000313" key="3">
    <source>
        <dbReference type="Proteomes" id="UP000683925"/>
    </source>
</evidence>
<gene>
    <name evidence="2" type="ORF">POCTA_138.1.T0380155</name>
</gene>
<feature type="transmembrane region" description="Helical" evidence="1">
    <location>
        <begin position="337"/>
        <end position="356"/>
    </location>
</feature>
<feature type="transmembrane region" description="Helical" evidence="1">
    <location>
        <begin position="177"/>
        <end position="199"/>
    </location>
</feature>
<keyword evidence="1" id="KW-0472">Membrane</keyword>
<sequence length="369" mass="43787">MSTSLESQILLAIWTMYQRNQISMEQKGCIKDLLIRKDNNLYSTIYHCKRQDQIEEGLLDILNCIYNQFGLIRVLQEIWILKKTHIQFSDQAINLVLLQLHNPNFITLRKGSDLRVQIMKATLLRISLEFDLALIIINEFLFLYNHLKLQLNLIFILCIFQTQNCSIQLINHCIQELLILIIIIISFFVIILLHCQVLYKQFLLQNNYISIHNKQIMTSKINKYQFIISNSYGIFIIKLKINKVIYPNREDKENQFLFLDINKYSAHEILRISYARTNTHFRSKPSDIVVYQINLEVVHTSQQLAKQDVSMLLKCLKRNLMKQKLQNNCCNNLLIKWIYQFSFICLLATIKLAQIIKNFNLIHNAHRFF</sequence>
<name>A0A8S1U5Q6_PAROT</name>
<dbReference type="OrthoDB" id="10420871at2759"/>
<evidence type="ECO:0008006" key="4">
    <source>
        <dbReference type="Google" id="ProtNLM"/>
    </source>
</evidence>
<dbReference type="Proteomes" id="UP000683925">
    <property type="component" value="Unassembled WGS sequence"/>
</dbReference>